<feature type="transmembrane region" description="Helical" evidence="1">
    <location>
        <begin position="196"/>
        <end position="215"/>
    </location>
</feature>
<feature type="transmembrane region" description="Helical" evidence="1">
    <location>
        <begin position="341"/>
        <end position="363"/>
    </location>
</feature>
<protein>
    <submittedName>
        <fullName evidence="2">Uncharacterized protein</fullName>
    </submittedName>
</protein>
<evidence type="ECO:0000256" key="1">
    <source>
        <dbReference type="SAM" id="Phobius"/>
    </source>
</evidence>
<feature type="transmembrane region" description="Helical" evidence="1">
    <location>
        <begin position="310"/>
        <end position="329"/>
    </location>
</feature>
<feature type="transmembrane region" description="Helical" evidence="1">
    <location>
        <begin position="434"/>
        <end position="454"/>
    </location>
</feature>
<organism evidence="2 3">
    <name type="scientific">Fusarium mangiferae</name>
    <name type="common">Mango malformation disease fungus</name>
    <dbReference type="NCBI Taxonomy" id="192010"/>
    <lineage>
        <taxon>Eukaryota</taxon>
        <taxon>Fungi</taxon>
        <taxon>Dikarya</taxon>
        <taxon>Ascomycota</taxon>
        <taxon>Pezizomycotina</taxon>
        <taxon>Sordariomycetes</taxon>
        <taxon>Hypocreomycetidae</taxon>
        <taxon>Hypocreales</taxon>
        <taxon>Nectriaceae</taxon>
        <taxon>Fusarium</taxon>
        <taxon>Fusarium fujikuroi species complex</taxon>
    </lineage>
</organism>
<reference evidence="3" key="1">
    <citation type="journal article" date="2016" name="Genome Biol. Evol.">
        <title>Comparative 'omics' of the Fusarium fujikuroi species complex highlights differences in genetic potential and metabolite synthesis.</title>
        <authorList>
            <person name="Niehaus E.-M."/>
            <person name="Muensterkoetter M."/>
            <person name="Proctor R.H."/>
            <person name="Brown D.W."/>
            <person name="Sharon A."/>
            <person name="Idan Y."/>
            <person name="Oren-Young L."/>
            <person name="Sieber C.M."/>
            <person name="Novak O."/>
            <person name="Pencik A."/>
            <person name="Tarkowska D."/>
            <person name="Hromadova K."/>
            <person name="Freeman S."/>
            <person name="Maymon M."/>
            <person name="Elazar M."/>
            <person name="Youssef S.A."/>
            <person name="El-Shabrawy E.S.M."/>
            <person name="Shalaby A.B.A."/>
            <person name="Houterman P."/>
            <person name="Brock N.L."/>
            <person name="Burkhardt I."/>
            <person name="Tsavkelova E.A."/>
            <person name="Dickschat J.S."/>
            <person name="Galuszka P."/>
            <person name="Gueldener U."/>
            <person name="Tudzynski B."/>
        </authorList>
    </citation>
    <scope>NUCLEOTIDE SEQUENCE [LARGE SCALE GENOMIC DNA]</scope>
    <source>
        <strain evidence="3">MRC7560</strain>
    </source>
</reference>
<dbReference type="Proteomes" id="UP000184255">
    <property type="component" value="Unassembled WGS sequence"/>
</dbReference>
<dbReference type="GeneID" id="65093261"/>
<proteinExistence type="predicted"/>
<evidence type="ECO:0000313" key="3">
    <source>
        <dbReference type="Proteomes" id="UP000184255"/>
    </source>
</evidence>
<name>A0A1L7TKG2_FUSMA</name>
<comment type="caution">
    <text evidence="2">The sequence shown here is derived from an EMBL/GenBank/DDBJ whole genome shotgun (WGS) entry which is preliminary data.</text>
</comment>
<dbReference type="AlphaFoldDB" id="A0A1L7TKG2"/>
<gene>
    <name evidence="2" type="ORF">FMAN_14012</name>
</gene>
<dbReference type="PANTHER" id="PTHR35043:SF8">
    <property type="entry name" value="DUF4220 DOMAIN-CONTAINING PROTEIN"/>
    <property type="match status" value="1"/>
</dbReference>
<dbReference type="VEuPathDB" id="FungiDB:FMAN_14012"/>
<feature type="transmembrane region" description="Helical" evidence="1">
    <location>
        <begin position="63"/>
        <end position="84"/>
    </location>
</feature>
<keyword evidence="1" id="KW-1133">Transmembrane helix</keyword>
<feature type="transmembrane region" description="Helical" evidence="1">
    <location>
        <begin position="26"/>
        <end position="43"/>
    </location>
</feature>
<keyword evidence="3" id="KW-1185">Reference proteome</keyword>
<dbReference type="EMBL" id="FCQH01000007">
    <property type="protein sequence ID" value="CVK96135.1"/>
    <property type="molecule type" value="Genomic_DNA"/>
</dbReference>
<dbReference type="PANTHER" id="PTHR35043">
    <property type="entry name" value="TRANSCRIPTION FACTOR DOMAIN-CONTAINING PROTEIN"/>
    <property type="match status" value="1"/>
</dbReference>
<dbReference type="RefSeq" id="XP_041683906.1">
    <property type="nucleotide sequence ID" value="XM_041833555.1"/>
</dbReference>
<sequence length="482" mass="55858">MSSNTSGHQPLVGWQDSSDDRGSLDVLWSCLVTLLLCAWVSTYPNAGSPHDKWYHPLLDKFNLAIITFLGPDFLFGIALGQFSSARLSVKAFKRDSHLSRGQKWKLIHGFFVDMGCLHLTAPDYSTADCKSFPIDAKQFHYLVKHGFVEFPDIDKLEIKERNSVDTLSRIITVFQAAWFTIKELARIHKGYPISTLELTTLSFCFITFVISVLWYHKPSISKPQFITTKDNITVEEIREYARCNTHPGLQVDYYRTPLDFISRRQFGIDAHWRYYVSLAHKLRINFVSRPVSRTPWDRVPSDIWLIPEPWFAPGAALILIGFSVIFVLAWNFQFPTASEQLLWRICSAYHAAFSIYGGAYYAVEMFKPSKRQKTAPIAQLSSQLRTNSMESIEMESQRRVTFGRRRFLRFVERARVWRNLSEDQDPEMEVPLRVIIPITFTCFVYCLCRFYIYIEDLISLRLQPAEVYLTVNRYLPFLPGGL</sequence>
<keyword evidence="1" id="KW-0812">Transmembrane</keyword>
<accession>A0A1L7TKG2</accession>
<keyword evidence="1" id="KW-0472">Membrane</keyword>
<evidence type="ECO:0000313" key="2">
    <source>
        <dbReference type="EMBL" id="CVK96135.1"/>
    </source>
</evidence>